<evidence type="ECO:0000313" key="3">
    <source>
        <dbReference type="EMBL" id="MBL0002560.1"/>
    </source>
</evidence>
<evidence type="ECO:0000313" key="4">
    <source>
        <dbReference type="Proteomes" id="UP000718281"/>
    </source>
</evidence>
<gene>
    <name evidence="2" type="ORF">IPF40_03750</name>
    <name evidence="3" type="ORF">IPP00_00660</name>
</gene>
<dbReference type="NCBIfam" id="NF033539">
    <property type="entry name" value="transpos_IS1380"/>
    <property type="match status" value="1"/>
</dbReference>
<proteinExistence type="predicted"/>
<name>A0A934X4K3_9MICO</name>
<dbReference type="AlphaFoldDB" id="A0A934X4K3"/>
<dbReference type="EMBL" id="JADIXZ010000003">
    <property type="protein sequence ID" value="MBK6300188.1"/>
    <property type="molecule type" value="Genomic_DNA"/>
</dbReference>
<comment type="caution">
    <text evidence="2">The sequence shown here is derived from an EMBL/GenBank/DDBJ whole genome shotgun (WGS) entry which is preliminary data.</text>
</comment>
<organism evidence="2 4">
    <name type="scientific">Candidatus Phosphoribacter hodrii</name>
    <dbReference type="NCBI Taxonomy" id="2953743"/>
    <lineage>
        <taxon>Bacteria</taxon>
        <taxon>Bacillati</taxon>
        <taxon>Actinomycetota</taxon>
        <taxon>Actinomycetes</taxon>
        <taxon>Micrococcales</taxon>
        <taxon>Dermatophilaceae</taxon>
        <taxon>Candidatus Phosphoribacter</taxon>
    </lineage>
</organism>
<evidence type="ECO:0000259" key="1">
    <source>
        <dbReference type="Pfam" id="PF13701"/>
    </source>
</evidence>
<reference evidence="2 4" key="1">
    <citation type="submission" date="2020-10" db="EMBL/GenBank/DDBJ databases">
        <title>Connecting structure to function with the recovery of over 1000 high-quality activated sludge metagenome-assembled genomes encoding full-length rRNA genes using long-read sequencing.</title>
        <authorList>
            <person name="Singleton C.M."/>
            <person name="Petriglieri F."/>
            <person name="Kristensen J.M."/>
            <person name="Kirkegaard R.H."/>
            <person name="Michaelsen T.Y."/>
            <person name="Andersen M.H."/>
            <person name="Karst S.M."/>
            <person name="Dueholm M.S."/>
            <person name="Nielsen P.H."/>
            <person name="Albertsen M."/>
        </authorList>
    </citation>
    <scope>NUCLEOTIDE SEQUENCE [LARGE SCALE GENOMIC DNA]</scope>
    <source>
        <strain evidence="2">AalE_18-Q3-R2-46_BAT3C.188</strain>
        <strain evidence="3">Ribe_18-Q3-R11-54_MAXAC.001</strain>
    </source>
</reference>
<dbReference type="Pfam" id="PF13701">
    <property type="entry name" value="DDE_Tnp_1_4"/>
    <property type="match status" value="1"/>
</dbReference>
<sequence>MKSTAWSAGLSVSGDGTGVVAHAGSVAVRLLADRVGLTDRLSRALRRRGFTPRHDRGRVLVDVATMITAGGEAIADIDTLRHQQDVLGAVASAPTVWRALDEVGPKALKRIESARAGTRARVWGLVPGGLPASKVAGTTLPADVVVLDVDATIVVAHSEKEQATRTFKKTFGYHPIGVWCDNSGEFLAGSLRPGNAGSNTTSDHIQVLTAAIAQVPATHRKRLLVRADGAGASHGLLDWLTSLNTAREHGGRGRSVEYSVGFAITETVRDAITLVPKKAWTPALDADGDVREHADVVEITGLLPGTLREAWPAGMRVIVRREHPHPGAQLSLFEERDGWRYQAFVTNTTIGQVGFLEARHRAHARVEDRIRVAKDSGLRRFPSREYAINDAWLTIVTIAADLLAWLRLLALPENLKACEPKALRYRFLHIPARLTRGARRRHLRLPQTWPWVTDALTTFDNVMAIPLRT</sequence>
<protein>
    <submittedName>
        <fullName evidence="2">IS1380 family transposase</fullName>
    </submittedName>
</protein>
<accession>A0A934X4K3</accession>
<dbReference type="InterPro" id="IPR047960">
    <property type="entry name" value="Transpos_IS1380"/>
</dbReference>
<dbReference type="Proteomes" id="UP000886632">
    <property type="component" value="Unassembled WGS sequence"/>
</dbReference>
<dbReference type="InterPro" id="IPR025668">
    <property type="entry name" value="Tnp_DDE_dom"/>
</dbReference>
<evidence type="ECO:0000313" key="2">
    <source>
        <dbReference type="EMBL" id="MBK6300188.1"/>
    </source>
</evidence>
<feature type="domain" description="Transposase DDE" evidence="1">
    <location>
        <begin position="10"/>
        <end position="453"/>
    </location>
</feature>
<dbReference type="EMBL" id="JADKGK010000004">
    <property type="protein sequence ID" value="MBL0002560.1"/>
    <property type="molecule type" value="Genomic_DNA"/>
</dbReference>
<dbReference type="Proteomes" id="UP000718281">
    <property type="component" value="Unassembled WGS sequence"/>
</dbReference>